<comment type="similarity">
    <text evidence="1">Belongs to the ROK (NagC/XylR) family.</text>
</comment>
<dbReference type="Gene3D" id="1.10.1530.10">
    <property type="match status" value="1"/>
</dbReference>
<evidence type="ECO:0000313" key="5">
    <source>
        <dbReference type="Proteomes" id="UP001243846"/>
    </source>
</evidence>
<dbReference type="Pfam" id="PF02615">
    <property type="entry name" value="Ldh_2"/>
    <property type="match status" value="1"/>
</dbReference>
<dbReference type="SUPFAM" id="SSF53067">
    <property type="entry name" value="Actin-like ATPase domain"/>
    <property type="match status" value="1"/>
</dbReference>
<dbReference type="Proteomes" id="UP001243846">
    <property type="component" value="Unassembled WGS sequence"/>
</dbReference>
<accession>A0ABT8DCS6</accession>
<dbReference type="InterPro" id="IPR000600">
    <property type="entry name" value="ROK"/>
</dbReference>
<organism evidence="4 5">
    <name type="scientific">Paracoccus cavernae</name>
    <dbReference type="NCBI Taxonomy" id="1571207"/>
    <lineage>
        <taxon>Bacteria</taxon>
        <taxon>Pseudomonadati</taxon>
        <taxon>Pseudomonadota</taxon>
        <taxon>Alphaproteobacteria</taxon>
        <taxon>Rhodobacterales</taxon>
        <taxon>Paracoccaceae</taxon>
        <taxon>Paracoccus</taxon>
    </lineage>
</organism>
<dbReference type="InterPro" id="IPR043144">
    <property type="entry name" value="Mal/L-sulf/L-lact_DH-like_ah"/>
</dbReference>
<proteinExistence type="inferred from homology"/>
<dbReference type="Gene3D" id="3.30.420.40">
    <property type="match status" value="2"/>
</dbReference>
<evidence type="ECO:0000313" key="4">
    <source>
        <dbReference type="EMBL" id="MDN3714076.1"/>
    </source>
</evidence>
<evidence type="ECO:0000256" key="1">
    <source>
        <dbReference type="ARBA" id="ARBA00006479"/>
    </source>
</evidence>
<gene>
    <name evidence="4" type="ORF">QWZ10_23980</name>
</gene>
<comment type="caution">
    <text evidence="4">The sequence shown here is derived from an EMBL/GenBank/DDBJ whole genome shotgun (WGS) entry which is preliminary data.</text>
</comment>
<dbReference type="PANTHER" id="PTHR18964:SF149">
    <property type="entry name" value="BIFUNCTIONAL UDP-N-ACETYLGLUCOSAMINE 2-EPIMERASE_N-ACETYLMANNOSAMINE KINASE"/>
    <property type="match status" value="1"/>
</dbReference>
<dbReference type="PANTHER" id="PTHR18964">
    <property type="entry name" value="ROK (REPRESSOR, ORF, KINASE) FAMILY"/>
    <property type="match status" value="1"/>
</dbReference>
<feature type="region of interest" description="Disordered" evidence="3">
    <location>
        <begin position="292"/>
        <end position="315"/>
    </location>
</feature>
<keyword evidence="5" id="KW-1185">Reference proteome</keyword>
<dbReference type="EMBL" id="JAUFRC010000003">
    <property type="protein sequence ID" value="MDN3714076.1"/>
    <property type="molecule type" value="Genomic_DNA"/>
</dbReference>
<dbReference type="InterPro" id="IPR036111">
    <property type="entry name" value="Mal/L-sulfo/L-lacto_DH-like_sf"/>
</dbReference>
<reference evidence="5" key="1">
    <citation type="journal article" date="2019" name="Int. J. Syst. Evol. Microbiol.">
        <title>The Global Catalogue of Microorganisms (GCM) 10K type strain sequencing project: providing services to taxonomists for standard genome sequencing and annotation.</title>
        <authorList>
            <consortium name="The Broad Institute Genomics Platform"/>
            <consortium name="The Broad Institute Genome Sequencing Center for Infectious Disease"/>
            <person name="Wu L."/>
            <person name="Ma J."/>
        </authorList>
    </citation>
    <scope>NUCLEOTIDE SEQUENCE [LARGE SCALE GENOMIC DNA]</scope>
    <source>
        <strain evidence="5">CECT 8482</strain>
    </source>
</reference>
<protein>
    <submittedName>
        <fullName evidence="4">ROK family protein</fullName>
    </submittedName>
</protein>
<evidence type="ECO:0000256" key="3">
    <source>
        <dbReference type="SAM" id="MobiDB-lite"/>
    </source>
</evidence>
<keyword evidence="2" id="KW-0560">Oxidoreductase</keyword>
<dbReference type="Gene3D" id="3.30.1370.60">
    <property type="entry name" value="Hypothetical oxidoreductase yiak, domain 2"/>
    <property type="match status" value="1"/>
</dbReference>
<feature type="region of interest" description="Disordered" evidence="3">
    <location>
        <begin position="376"/>
        <end position="398"/>
    </location>
</feature>
<dbReference type="InterPro" id="IPR043143">
    <property type="entry name" value="Mal/L-sulf/L-lact_DH-like_NADP"/>
</dbReference>
<sequence length="428" mass="43938">MTEHQSFLGVDVGGTKVHGLLCDADGRILAESREATVPQGGAALADQIALMRDTLCAEIGADAARVAIGVGLPASVDPENGALSAIPNIAEMAGTHFLPLLRTRLDAPVALENDVNAAALGESWLGAGGDPMAFVAIGTGIGMGVVHGGRLLRGWRGGAGEIAFLPLGADAADPALRASGALESRLGGAGWRDAYRAHGGTGADDLAALFAGSDPAFGAALEVQAELLAQAIQAVIAVLAPQNLVLGGSIGSQPRVLGALQAALPRYCLHPPSLTISALANRAGAFERPARQCWPRPRPERGRAGGPCPPAPYTARGLKRLGKMAGHDHASDITISEAEARALALDFLIADGLGRAQAEAMAETLVKAQRDGCKSHGLQRLPGTRDTMAHPRFNRAADPQPEMVTPAMIRIDAGYGFSVLAAKRGLPS</sequence>
<evidence type="ECO:0000256" key="2">
    <source>
        <dbReference type="ARBA" id="ARBA00023002"/>
    </source>
</evidence>
<name>A0ABT8DCS6_9RHOB</name>
<dbReference type="InterPro" id="IPR003767">
    <property type="entry name" value="Malate/L-lactate_DH-like"/>
</dbReference>
<dbReference type="InterPro" id="IPR043129">
    <property type="entry name" value="ATPase_NBD"/>
</dbReference>
<dbReference type="SUPFAM" id="SSF89733">
    <property type="entry name" value="L-sulfolactate dehydrogenase-like"/>
    <property type="match status" value="1"/>
</dbReference>
<dbReference type="Pfam" id="PF00480">
    <property type="entry name" value="ROK"/>
    <property type="match status" value="1"/>
</dbReference>